<evidence type="ECO:0000256" key="11">
    <source>
        <dbReference type="ARBA" id="ARBA00048600"/>
    </source>
</evidence>
<dbReference type="InterPro" id="IPR011761">
    <property type="entry name" value="ATP-grasp"/>
</dbReference>
<feature type="domain" description="Biotin carboxylation" evidence="15">
    <location>
        <begin position="1"/>
        <end position="446"/>
    </location>
</feature>
<keyword evidence="13" id="KW-0275">Fatty acid biosynthesis</keyword>
<evidence type="ECO:0000256" key="8">
    <source>
        <dbReference type="ARBA" id="ARBA00022840"/>
    </source>
</evidence>
<dbReference type="FunFam" id="3.40.50.20:FF:000010">
    <property type="entry name" value="Propionyl-CoA carboxylase subunit alpha"/>
    <property type="match status" value="1"/>
</dbReference>
<dbReference type="InterPro" id="IPR011054">
    <property type="entry name" value="Rudment_hybrid_motif"/>
</dbReference>
<dbReference type="GO" id="GO:0006633">
    <property type="term" value="P:fatty acid biosynthetic process"/>
    <property type="evidence" value="ECO:0007669"/>
    <property type="project" value="UniProtKB-KW"/>
</dbReference>
<evidence type="ECO:0000313" key="17">
    <source>
        <dbReference type="Proteomes" id="UP000005753"/>
    </source>
</evidence>
<dbReference type="InterPro" id="IPR051602">
    <property type="entry name" value="ACC_Biotin_Carboxylase"/>
</dbReference>
<dbReference type="SMART" id="SM00878">
    <property type="entry name" value="Biotin_carb_C"/>
    <property type="match status" value="1"/>
</dbReference>
<name>I5ATN6_EUBC6</name>
<gene>
    <name evidence="16" type="ORF">EubceDRAFT1_1347</name>
</gene>
<evidence type="ECO:0000256" key="9">
    <source>
        <dbReference type="ARBA" id="ARBA00022842"/>
    </source>
</evidence>
<dbReference type="Gene3D" id="3.30.470.20">
    <property type="entry name" value="ATP-grasp fold, B domain"/>
    <property type="match status" value="1"/>
</dbReference>
<dbReference type="UniPathway" id="UPA00655">
    <property type="reaction ID" value="UER00711"/>
</dbReference>
<evidence type="ECO:0000256" key="3">
    <source>
        <dbReference type="ARBA" id="ARBA00011750"/>
    </source>
</evidence>
<dbReference type="InterPro" id="IPR005482">
    <property type="entry name" value="Biotin_COase_C"/>
</dbReference>
<evidence type="ECO:0000256" key="5">
    <source>
        <dbReference type="ARBA" id="ARBA00022598"/>
    </source>
</evidence>
<keyword evidence="8 12" id="KW-0067">ATP-binding</keyword>
<dbReference type="SUPFAM" id="SSF51246">
    <property type="entry name" value="Rudiment single hybrid motif"/>
    <property type="match status" value="1"/>
</dbReference>
<dbReference type="NCBIfam" id="TIGR00514">
    <property type="entry name" value="accC"/>
    <property type="match status" value="1"/>
</dbReference>
<evidence type="ECO:0000256" key="10">
    <source>
        <dbReference type="ARBA" id="ARBA00023267"/>
    </source>
</evidence>
<dbReference type="OrthoDB" id="9807469at2"/>
<keyword evidence="6" id="KW-0479">Metal-binding</keyword>
<dbReference type="Proteomes" id="UP000005753">
    <property type="component" value="Chromosome"/>
</dbReference>
<dbReference type="GO" id="GO:0004075">
    <property type="term" value="F:biotin carboxylase activity"/>
    <property type="evidence" value="ECO:0007669"/>
    <property type="project" value="UniProtKB-EC"/>
</dbReference>
<dbReference type="eggNOG" id="COG0439">
    <property type="taxonomic scope" value="Bacteria"/>
</dbReference>
<dbReference type="PANTHER" id="PTHR48095:SF2">
    <property type="entry name" value="BIOTIN CARBOXYLASE, CHLOROPLASTIC"/>
    <property type="match status" value="1"/>
</dbReference>
<dbReference type="EMBL" id="CM001487">
    <property type="protein sequence ID" value="EIM57159.1"/>
    <property type="molecule type" value="Genomic_DNA"/>
</dbReference>
<comment type="subunit">
    <text evidence="3 13">Acetyl-CoA carboxylase is a heterohexamer of biotin carboxyl carrier protein, biotin carboxylase and the two subunits of carboxyl transferase in a 2:2 complex.</text>
</comment>
<evidence type="ECO:0000256" key="4">
    <source>
        <dbReference type="ARBA" id="ARBA00013263"/>
    </source>
</evidence>
<keyword evidence="7 12" id="KW-0547">Nucleotide-binding</keyword>
<dbReference type="PROSITE" id="PS00867">
    <property type="entry name" value="CPSASE_2"/>
    <property type="match status" value="1"/>
</dbReference>
<evidence type="ECO:0000256" key="2">
    <source>
        <dbReference type="ARBA" id="ARBA00004956"/>
    </source>
</evidence>
<dbReference type="InterPro" id="IPR005481">
    <property type="entry name" value="BC-like_N"/>
</dbReference>
<dbReference type="FunFam" id="3.30.1490.20:FF:000018">
    <property type="entry name" value="Biotin carboxylase"/>
    <property type="match status" value="1"/>
</dbReference>
<evidence type="ECO:0000256" key="13">
    <source>
        <dbReference type="RuleBase" id="RU365063"/>
    </source>
</evidence>
<dbReference type="InterPro" id="IPR004549">
    <property type="entry name" value="Acetyl_CoA_COase_biotin_COase"/>
</dbReference>
<sequence>MFKKILIANRGEIAMRVLRCAQEMGIETVVAYSSEDAETLPVQFATEAVCIGPAPAAKSYLNQDSLIAAALAYHCEAIHPGYGFLSENAEFARKCEKNGIIFIGPSSRMIKGMGDKQRARALMKKYGVPVVPGSDGVLEDWKEAARIAEKVGYPVLIKASAGGGGRGMRTAYDANEIQAAFENAQAEALAAFGDGSMYLEKLIQHPHHIEVQILGDRKGHIIHLGERDCSMQRRNQKLLEEAPAKILTSRQREAIHKAAVRAAKAVHYVSAGTVEFVLDKEGNFYFIEMNTRIQVEHPVTEMITGVDLIREQIRIAAGLELSYRQSDIRISGHAIECRINAENPAKNFAPCPGSVPFLHFPCGCGIRIESALYPGSKISPYYDSMIAKVIVHAPGRLEAIRKMRVALEELTIQGVDTNVDFLYLIMFNSDYMVGNVDTGFLEKDTEAIIRWGEESRKQSRR</sequence>
<dbReference type="InterPro" id="IPR005479">
    <property type="entry name" value="CPAse_ATP-bd"/>
</dbReference>
<dbReference type="InterPro" id="IPR016185">
    <property type="entry name" value="PreATP-grasp_dom_sf"/>
</dbReference>
<evidence type="ECO:0000259" key="14">
    <source>
        <dbReference type="PROSITE" id="PS50975"/>
    </source>
</evidence>
<dbReference type="GO" id="GO:0046872">
    <property type="term" value="F:metal ion binding"/>
    <property type="evidence" value="ECO:0007669"/>
    <property type="project" value="UniProtKB-KW"/>
</dbReference>
<keyword evidence="13" id="KW-0276">Fatty acid metabolism</keyword>
<keyword evidence="17" id="KW-1185">Reference proteome</keyword>
<proteinExistence type="predicted"/>
<dbReference type="Pfam" id="PF02786">
    <property type="entry name" value="CPSase_L_D2"/>
    <property type="match status" value="1"/>
</dbReference>
<feature type="domain" description="ATP-grasp" evidence="14">
    <location>
        <begin position="120"/>
        <end position="317"/>
    </location>
</feature>
<evidence type="ECO:0000256" key="12">
    <source>
        <dbReference type="PROSITE-ProRule" id="PRU00409"/>
    </source>
</evidence>
<reference evidence="16 17" key="2">
    <citation type="submission" date="2012-02" db="EMBL/GenBank/DDBJ databases">
        <title>Improved High-Quality Draft sequence of Eubacterium cellulosolvens 6.</title>
        <authorList>
            <consortium name="US DOE Joint Genome Institute"/>
            <person name="Lucas S."/>
            <person name="Han J."/>
            <person name="Lapidus A."/>
            <person name="Cheng J.-F."/>
            <person name="Goodwin L."/>
            <person name="Pitluck S."/>
            <person name="Peters L."/>
            <person name="Mikhailova N."/>
            <person name="Gu W."/>
            <person name="Detter J.C."/>
            <person name="Han C."/>
            <person name="Tapia R."/>
            <person name="Land M."/>
            <person name="Hauser L."/>
            <person name="Kyrpides N."/>
            <person name="Ivanova N."/>
            <person name="Pagani I."/>
            <person name="Johnson E."/>
            <person name="Mukhopadhyay B."/>
            <person name="Anderson I."/>
            <person name="Woyke T."/>
        </authorList>
    </citation>
    <scope>NUCLEOTIDE SEQUENCE [LARGE SCALE GENOMIC DNA]</scope>
    <source>
        <strain evidence="16 17">6</strain>
    </source>
</reference>
<organism evidence="16 17">
    <name type="scientific">Eubacterium cellulosolvens (strain ATCC 43171 / JCM 9499 / 6)</name>
    <name type="common">Cillobacterium cellulosolvens</name>
    <dbReference type="NCBI Taxonomy" id="633697"/>
    <lineage>
        <taxon>Bacteria</taxon>
        <taxon>Bacillati</taxon>
        <taxon>Bacillota</taxon>
        <taxon>Clostridia</taxon>
        <taxon>Eubacteriales</taxon>
        <taxon>Eubacteriaceae</taxon>
        <taxon>Eubacterium</taxon>
    </lineage>
</organism>
<dbReference type="PROSITE" id="PS00866">
    <property type="entry name" value="CPSASE_1"/>
    <property type="match status" value="1"/>
</dbReference>
<keyword evidence="10 13" id="KW-0092">Biotin</keyword>
<keyword evidence="13" id="KW-0444">Lipid biosynthesis</keyword>
<comment type="catalytic activity">
    <reaction evidence="11 13">
        <text>N(6)-biotinyl-L-lysyl-[protein] + hydrogencarbonate + ATP = N(6)-carboxybiotinyl-L-lysyl-[protein] + ADP + phosphate + H(+)</text>
        <dbReference type="Rhea" id="RHEA:13501"/>
        <dbReference type="Rhea" id="RHEA-COMP:10505"/>
        <dbReference type="Rhea" id="RHEA-COMP:10506"/>
        <dbReference type="ChEBI" id="CHEBI:15378"/>
        <dbReference type="ChEBI" id="CHEBI:17544"/>
        <dbReference type="ChEBI" id="CHEBI:30616"/>
        <dbReference type="ChEBI" id="CHEBI:43474"/>
        <dbReference type="ChEBI" id="CHEBI:83144"/>
        <dbReference type="ChEBI" id="CHEBI:83145"/>
        <dbReference type="ChEBI" id="CHEBI:456216"/>
        <dbReference type="EC" id="6.3.4.14"/>
    </reaction>
</comment>
<evidence type="ECO:0000259" key="15">
    <source>
        <dbReference type="PROSITE" id="PS50979"/>
    </source>
</evidence>
<dbReference type="AlphaFoldDB" id="I5ATN6"/>
<comment type="function">
    <text evidence="1 13">This protein is a component of the acetyl coenzyme A carboxylase complex; first, biotin carboxylase catalyzes the carboxylation of the carrier protein and then the transcarboxylase transfers the carboxyl group to form malonyl-CoA.</text>
</comment>
<reference evidence="16 17" key="1">
    <citation type="submission" date="2010-08" db="EMBL/GenBank/DDBJ databases">
        <authorList>
            <consortium name="US DOE Joint Genome Institute (JGI-PGF)"/>
            <person name="Lucas S."/>
            <person name="Copeland A."/>
            <person name="Lapidus A."/>
            <person name="Cheng J.-F."/>
            <person name="Bruce D."/>
            <person name="Goodwin L."/>
            <person name="Pitluck S."/>
            <person name="Land M.L."/>
            <person name="Hauser L."/>
            <person name="Chang Y.-J."/>
            <person name="Anderson I.J."/>
            <person name="Johnson E."/>
            <person name="Mulhopadhyay B."/>
            <person name="Kyrpides N."/>
            <person name="Woyke T.J."/>
        </authorList>
    </citation>
    <scope>NUCLEOTIDE SEQUENCE [LARGE SCALE GENOMIC DNA]</scope>
    <source>
        <strain evidence="16 17">6</strain>
    </source>
</reference>
<dbReference type="InterPro" id="IPR011764">
    <property type="entry name" value="Biotin_carboxylation_dom"/>
</dbReference>
<dbReference type="GO" id="GO:0005524">
    <property type="term" value="F:ATP binding"/>
    <property type="evidence" value="ECO:0007669"/>
    <property type="project" value="UniProtKB-UniRule"/>
</dbReference>
<comment type="pathway">
    <text evidence="2 13">Lipid metabolism; malonyl-CoA biosynthesis; malonyl-CoA from acetyl-CoA: step 1/1.</text>
</comment>
<dbReference type="PROSITE" id="PS50975">
    <property type="entry name" value="ATP_GRASP"/>
    <property type="match status" value="1"/>
</dbReference>
<evidence type="ECO:0000256" key="1">
    <source>
        <dbReference type="ARBA" id="ARBA00003761"/>
    </source>
</evidence>
<evidence type="ECO:0000256" key="7">
    <source>
        <dbReference type="ARBA" id="ARBA00022741"/>
    </source>
</evidence>
<dbReference type="GO" id="GO:2001295">
    <property type="term" value="P:malonyl-CoA biosynthetic process"/>
    <property type="evidence" value="ECO:0007669"/>
    <property type="project" value="UniProtKB-UniPathway"/>
</dbReference>
<dbReference type="Pfam" id="PF02785">
    <property type="entry name" value="Biotin_carb_C"/>
    <property type="match status" value="1"/>
</dbReference>
<dbReference type="SUPFAM" id="SSF52440">
    <property type="entry name" value="PreATP-grasp domain"/>
    <property type="match status" value="1"/>
</dbReference>
<dbReference type="Pfam" id="PF00289">
    <property type="entry name" value="Biotin_carb_N"/>
    <property type="match status" value="1"/>
</dbReference>
<keyword evidence="9" id="KW-0460">Magnesium</keyword>
<dbReference type="EC" id="6.3.4.14" evidence="4 13"/>
<dbReference type="SUPFAM" id="SSF56059">
    <property type="entry name" value="Glutathione synthetase ATP-binding domain-like"/>
    <property type="match status" value="1"/>
</dbReference>
<keyword evidence="5 13" id="KW-0436">Ligase</keyword>
<dbReference type="PROSITE" id="PS50979">
    <property type="entry name" value="BC"/>
    <property type="match status" value="1"/>
</dbReference>
<dbReference type="PANTHER" id="PTHR48095">
    <property type="entry name" value="PYRUVATE CARBOXYLASE SUBUNIT A"/>
    <property type="match status" value="1"/>
</dbReference>
<protein>
    <recommendedName>
        <fullName evidence="4 13">Biotin carboxylase</fullName>
        <ecNumber evidence="4 13">6.3.4.14</ecNumber>
    </recommendedName>
    <alternativeName>
        <fullName evidence="13">Acetyl-coenzyme A carboxylase biotin carboxylase subunit A</fullName>
    </alternativeName>
</protein>
<dbReference type="STRING" id="633697.EubceDRAFT1_1347"/>
<evidence type="ECO:0000313" key="16">
    <source>
        <dbReference type="EMBL" id="EIM57159.1"/>
    </source>
</evidence>
<accession>I5ATN6</accession>
<keyword evidence="13" id="KW-0443">Lipid metabolism</keyword>
<dbReference type="NCBIfam" id="NF006367">
    <property type="entry name" value="PRK08591.1"/>
    <property type="match status" value="1"/>
</dbReference>
<dbReference type="HOGENOM" id="CLU_000395_3_2_9"/>
<evidence type="ECO:0000256" key="6">
    <source>
        <dbReference type="ARBA" id="ARBA00022723"/>
    </source>
</evidence>